<dbReference type="OrthoDB" id="5979667at2759"/>
<feature type="transmembrane region" description="Helical" evidence="1">
    <location>
        <begin position="101"/>
        <end position="127"/>
    </location>
</feature>
<feature type="transmembrane region" description="Helical" evidence="1">
    <location>
        <begin position="161"/>
        <end position="184"/>
    </location>
</feature>
<dbReference type="GO" id="GO:0043025">
    <property type="term" value="C:neuronal cell body"/>
    <property type="evidence" value="ECO:0007669"/>
    <property type="project" value="TreeGrafter"/>
</dbReference>
<dbReference type="Pfam" id="PF14927">
    <property type="entry name" value="Neurensin"/>
    <property type="match status" value="1"/>
</dbReference>
<accession>A0A812E1Q9</accession>
<organism evidence="2 3">
    <name type="scientific">Acanthosepion pharaonis</name>
    <name type="common">Pharaoh cuttlefish</name>
    <name type="synonym">Sepia pharaonis</name>
    <dbReference type="NCBI Taxonomy" id="158019"/>
    <lineage>
        <taxon>Eukaryota</taxon>
        <taxon>Metazoa</taxon>
        <taxon>Spiralia</taxon>
        <taxon>Lophotrochozoa</taxon>
        <taxon>Mollusca</taxon>
        <taxon>Cephalopoda</taxon>
        <taxon>Coleoidea</taxon>
        <taxon>Decapodiformes</taxon>
        <taxon>Sepiida</taxon>
        <taxon>Sepiina</taxon>
        <taxon>Sepiidae</taxon>
        <taxon>Acanthosepion</taxon>
    </lineage>
</organism>
<protein>
    <recommendedName>
        <fullName evidence="4">Neurensin-1</fullName>
    </recommendedName>
</protein>
<evidence type="ECO:0008006" key="4">
    <source>
        <dbReference type="Google" id="ProtNLM"/>
    </source>
</evidence>
<evidence type="ECO:0000313" key="3">
    <source>
        <dbReference type="Proteomes" id="UP000597762"/>
    </source>
</evidence>
<dbReference type="PANTHER" id="PTHR14796">
    <property type="entry name" value="NEURENSIN 1-RELATED"/>
    <property type="match status" value="1"/>
</dbReference>
<dbReference type="Proteomes" id="UP000597762">
    <property type="component" value="Unassembled WGS sequence"/>
</dbReference>
<proteinExistence type="predicted"/>
<evidence type="ECO:0000256" key="1">
    <source>
        <dbReference type="SAM" id="Phobius"/>
    </source>
</evidence>
<comment type="caution">
    <text evidence="2">The sequence shown here is derived from an EMBL/GenBank/DDBJ whole genome shotgun (WGS) entry which is preliminary data.</text>
</comment>
<dbReference type="GO" id="GO:0043005">
    <property type="term" value="C:neuron projection"/>
    <property type="evidence" value="ECO:0007669"/>
    <property type="project" value="TreeGrafter"/>
</dbReference>
<sequence length="249" mass="28228">MEKVTSTEATAGSFESDLEALTSGSEDCSKRNSLASTKRLLFKTVGKQDSNDFSQDYHGIKSYLHNFYDAHFYKDPSIYEEDDSFQYLLHPQNRRQKCPPIWWKIFLWLGANLLFFGVVGILIGYLVPQRTVIIDINDSTKIAMVDRDAERYNKMLDISKVVGLIVFCSGAAIFSLALLFPSFFTSYCEDDICDSMDESFHINISEMDKTPLSPMEMTIPVTAQTKNIQPNIPPPTSILLSDDLILMKD</sequence>
<dbReference type="InterPro" id="IPR024883">
    <property type="entry name" value="Neurensin"/>
</dbReference>
<keyword evidence="1" id="KW-0472">Membrane</keyword>
<dbReference type="PANTHER" id="PTHR14796:SF3">
    <property type="entry name" value="NEURENSIN 1-LIKE-RELATED"/>
    <property type="match status" value="1"/>
</dbReference>
<dbReference type="GO" id="GO:0007399">
    <property type="term" value="P:nervous system development"/>
    <property type="evidence" value="ECO:0007669"/>
    <property type="project" value="TreeGrafter"/>
</dbReference>
<evidence type="ECO:0000313" key="2">
    <source>
        <dbReference type="EMBL" id="CAE1311724.1"/>
    </source>
</evidence>
<keyword evidence="1" id="KW-0812">Transmembrane</keyword>
<reference evidence="2" key="1">
    <citation type="submission" date="2021-01" db="EMBL/GenBank/DDBJ databases">
        <authorList>
            <person name="Li R."/>
            <person name="Bekaert M."/>
        </authorList>
    </citation>
    <scope>NUCLEOTIDE SEQUENCE</scope>
    <source>
        <strain evidence="2">Farmed</strain>
    </source>
</reference>
<gene>
    <name evidence="2" type="ORF">SPHA_63085</name>
</gene>
<dbReference type="AlphaFoldDB" id="A0A812E1Q9"/>
<name>A0A812E1Q9_ACAPH</name>
<dbReference type="GO" id="GO:0030133">
    <property type="term" value="C:transport vesicle"/>
    <property type="evidence" value="ECO:0007669"/>
    <property type="project" value="InterPro"/>
</dbReference>
<keyword evidence="3" id="KW-1185">Reference proteome</keyword>
<keyword evidence="1" id="KW-1133">Transmembrane helix</keyword>
<dbReference type="EMBL" id="CAHIKZ030004524">
    <property type="protein sequence ID" value="CAE1311724.1"/>
    <property type="molecule type" value="Genomic_DNA"/>
</dbReference>